<organism evidence="2 3">
    <name type="scientific">Yinghuangia soli</name>
    <dbReference type="NCBI Taxonomy" id="2908204"/>
    <lineage>
        <taxon>Bacteria</taxon>
        <taxon>Bacillati</taxon>
        <taxon>Actinomycetota</taxon>
        <taxon>Actinomycetes</taxon>
        <taxon>Kitasatosporales</taxon>
        <taxon>Streptomycetaceae</taxon>
        <taxon>Yinghuangia</taxon>
    </lineage>
</organism>
<dbReference type="Proteomes" id="UP001165378">
    <property type="component" value="Unassembled WGS sequence"/>
</dbReference>
<evidence type="ECO:0000259" key="1">
    <source>
        <dbReference type="Pfam" id="PF13452"/>
    </source>
</evidence>
<sequence>MTDTPQAPLDDTLPEDVAALIGAIQYEKTAAFPVEQGYVWTSCASVFNANPIYWDAKVADDITGGPISPPSLISAYARPHYWAPGAEGEQLSLQVHFDLKKRLGLPEAIMTDNTNVFYEPVRIGDYVTSRQVLKSVSGEKRTKLGIGRFWVIDVEYHNQNGDLLGTESYTGYGYRREATA</sequence>
<dbReference type="RefSeq" id="WP_235052548.1">
    <property type="nucleotide sequence ID" value="NZ_JAKFHA010000006.1"/>
</dbReference>
<dbReference type="AlphaFoldDB" id="A0AA41U3T6"/>
<dbReference type="Gene3D" id="3.10.129.10">
    <property type="entry name" value="Hotdog Thioesterase"/>
    <property type="match status" value="1"/>
</dbReference>
<feature type="domain" description="FAS1-like dehydratase" evidence="1">
    <location>
        <begin position="29"/>
        <end position="163"/>
    </location>
</feature>
<dbReference type="EMBL" id="JAKFHA010000006">
    <property type="protein sequence ID" value="MCF2528389.1"/>
    <property type="molecule type" value="Genomic_DNA"/>
</dbReference>
<keyword evidence="3" id="KW-1185">Reference proteome</keyword>
<dbReference type="SUPFAM" id="SSF54637">
    <property type="entry name" value="Thioesterase/thiol ester dehydrase-isomerase"/>
    <property type="match status" value="1"/>
</dbReference>
<dbReference type="InterPro" id="IPR039569">
    <property type="entry name" value="FAS1-like_DH_region"/>
</dbReference>
<reference evidence="2" key="1">
    <citation type="submission" date="2022-01" db="EMBL/GenBank/DDBJ databases">
        <title>Genome-Based Taxonomic Classification of the Phylum Actinobacteria.</title>
        <authorList>
            <person name="Gao Y."/>
        </authorList>
    </citation>
    <scope>NUCLEOTIDE SEQUENCE</scope>
    <source>
        <strain evidence="2">KLBMP 8922</strain>
    </source>
</reference>
<protein>
    <submittedName>
        <fullName evidence="2">MaoC family dehydratase N-terminal domain-containing protein</fullName>
    </submittedName>
</protein>
<name>A0AA41U3T6_9ACTN</name>
<proteinExistence type="predicted"/>
<evidence type="ECO:0000313" key="3">
    <source>
        <dbReference type="Proteomes" id="UP001165378"/>
    </source>
</evidence>
<accession>A0AA41U3T6</accession>
<comment type="caution">
    <text evidence="2">The sequence shown here is derived from an EMBL/GenBank/DDBJ whole genome shotgun (WGS) entry which is preliminary data.</text>
</comment>
<dbReference type="Pfam" id="PF13452">
    <property type="entry name" value="FAS1_DH_region"/>
    <property type="match status" value="1"/>
</dbReference>
<evidence type="ECO:0000313" key="2">
    <source>
        <dbReference type="EMBL" id="MCF2528389.1"/>
    </source>
</evidence>
<dbReference type="InterPro" id="IPR029069">
    <property type="entry name" value="HotDog_dom_sf"/>
</dbReference>
<gene>
    <name evidence="2" type="ORF">LZ495_14330</name>
</gene>